<accession>A0A1L3ZTQ7</accession>
<evidence type="ECO:0000313" key="3">
    <source>
        <dbReference type="Proteomes" id="UP000182063"/>
    </source>
</evidence>
<dbReference type="Gene3D" id="2.40.128.110">
    <property type="entry name" value="Lipid/polyisoprenoid-binding, YceI-like"/>
    <property type="match status" value="1"/>
</dbReference>
<dbReference type="STRING" id="1921510.BSL82_06630"/>
<dbReference type="PANTHER" id="PTHR34406:SF1">
    <property type="entry name" value="PROTEIN YCEI"/>
    <property type="match status" value="1"/>
</dbReference>
<dbReference type="AlphaFoldDB" id="A0A1L3ZTQ7"/>
<proteinExistence type="predicted"/>
<gene>
    <name evidence="2" type="ORF">BSL82_06630</name>
</gene>
<dbReference type="Pfam" id="PF04264">
    <property type="entry name" value="YceI"/>
    <property type="match status" value="1"/>
</dbReference>
<evidence type="ECO:0000313" key="2">
    <source>
        <dbReference type="EMBL" id="API59026.1"/>
    </source>
</evidence>
<dbReference type="SUPFAM" id="SSF101874">
    <property type="entry name" value="YceI-like"/>
    <property type="match status" value="1"/>
</dbReference>
<dbReference type="SMART" id="SM00867">
    <property type="entry name" value="YceI"/>
    <property type="match status" value="1"/>
</dbReference>
<dbReference type="EMBL" id="CP018221">
    <property type="protein sequence ID" value="API59026.1"/>
    <property type="molecule type" value="Genomic_DNA"/>
</dbReference>
<protein>
    <recommendedName>
        <fullName evidence="1">Lipid/polyisoprenoid-binding YceI-like domain-containing protein</fullName>
    </recommendedName>
</protein>
<dbReference type="InterPro" id="IPR036761">
    <property type="entry name" value="TTHA0802/YceI-like_sf"/>
</dbReference>
<dbReference type="PANTHER" id="PTHR34406">
    <property type="entry name" value="PROTEIN YCEI"/>
    <property type="match status" value="1"/>
</dbReference>
<reference evidence="3" key="1">
    <citation type="submission" date="2016-11" db="EMBL/GenBank/DDBJ databases">
        <title>Complete Genome Sequence of alachlor-degrading Sphingomonas sp. strain JJ-A5.</title>
        <authorList>
            <person name="Lee H."/>
            <person name="Ka J.-O."/>
        </authorList>
    </citation>
    <scope>NUCLEOTIDE SEQUENCE [LARGE SCALE GENOMIC DNA]</scope>
    <source>
        <strain evidence="3">JJ-A5</strain>
    </source>
</reference>
<organism evidence="2 3">
    <name type="scientific">Tardibacter chloracetimidivorans</name>
    <dbReference type="NCBI Taxonomy" id="1921510"/>
    <lineage>
        <taxon>Bacteria</taxon>
        <taxon>Pseudomonadati</taxon>
        <taxon>Pseudomonadota</taxon>
        <taxon>Alphaproteobacteria</taxon>
        <taxon>Sphingomonadales</taxon>
        <taxon>Sphingomonadaceae</taxon>
        <taxon>Tardibacter</taxon>
    </lineage>
</organism>
<name>A0A1L3ZTQ7_9SPHN</name>
<evidence type="ECO:0000259" key="1">
    <source>
        <dbReference type="SMART" id="SM00867"/>
    </source>
</evidence>
<dbReference type="OrthoDB" id="1247465at2"/>
<dbReference type="KEGG" id="sphj:BSL82_06630"/>
<keyword evidence="3" id="KW-1185">Reference proteome</keyword>
<sequence>MRHWWIGLTAVLLVAAAPAITRWQVEPASSAIGFSVSGGGQTAEGGFARYVARIRFDPDRLSQSSAIVAIDLGSVGTGQKAVDETLRSAEWFDVASHPQALFTASRFERLGNNRYAAHGQLKMRGRAVPVTLPFTLAISGGDADVAGRLVIDRTRWGIGTADNMANDQVGKEVTITVKVKALALDGTQS</sequence>
<dbReference type="Proteomes" id="UP000182063">
    <property type="component" value="Chromosome"/>
</dbReference>
<feature type="domain" description="Lipid/polyisoprenoid-binding YceI-like" evidence="1">
    <location>
        <begin position="22"/>
        <end position="182"/>
    </location>
</feature>
<dbReference type="InterPro" id="IPR007372">
    <property type="entry name" value="Lipid/polyisoprenoid-bd_YceI"/>
</dbReference>
<dbReference type="RefSeq" id="WP_072596578.1">
    <property type="nucleotide sequence ID" value="NZ_CP018221.1"/>
</dbReference>